<dbReference type="GO" id="GO:0030897">
    <property type="term" value="C:HOPS complex"/>
    <property type="evidence" value="ECO:0007669"/>
    <property type="project" value="TreeGrafter"/>
</dbReference>
<dbReference type="GO" id="GO:0008270">
    <property type="term" value="F:zinc ion binding"/>
    <property type="evidence" value="ECO:0007669"/>
    <property type="project" value="UniProtKB-KW"/>
</dbReference>
<dbReference type="GO" id="GO:0031902">
    <property type="term" value="C:late endosome membrane"/>
    <property type="evidence" value="ECO:0007669"/>
    <property type="project" value="UniProtKB-SubCell"/>
</dbReference>
<dbReference type="GO" id="GO:0007032">
    <property type="term" value="P:endosome organization"/>
    <property type="evidence" value="ECO:0007669"/>
    <property type="project" value="TreeGrafter"/>
</dbReference>
<keyword evidence="5" id="KW-0472">Membrane</keyword>
<gene>
    <name evidence="8" type="primary">LOC117573117</name>
</gene>
<dbReference type="GO" id="GO:0007033">
    <property type="term" value="P:vacuole organization"/>
    <property type="evidence" value="ECO:0007669"/>
    <property type="project" value="TreeGrafter"/>
</dbReference>
<accession>A0A6P8XGN3</accession>
<evidence type="ECO:0000256" key="4">
    <source>
        <dbReference type="ARBA" id="ARBA00022833"/>
    </source>
</evidence>
<dbReference type="InterPro" id="IPR057307">
    <property type="entry name" value="PEP5_VPS11_N"/>
</dbReference>
<comment type="subcellular location">
    <subcellularLocation>
        <location evidence="1">Late endosome membrane</location>
        <topology evidence="1">Peripheral membrane protein</topology>
        <orientation evidence="1">Cytoplasmic side</orientation>
    </subcellularLocation>
</comment>
<evidence type="ECO:0000256" key="5">
    <source>
        <dbReference type="ARBA" id="ARBA00023136"/>
    </source>
</evidence>
<reference evidence="8" key="1">
    <citation type="submission" date="2025-08" db="UniProtKB">
        <authorList>
            <consortium name="RefSeq"/>
        </authorList>
    </citation>
    <scope>IDENTIFICATION</scope>
    <source>
        <strain evidence="8">15112-1751.03</strain>
        <tissue evidence="8">Whole Adult</tissue>
    </source>
</reference>
<dbReference type="GO" id="GO:0006904">
    <property type="term" value="P:vesicle docking involved in exocytosis"/>
    <property type="evidence" value="ECO:0007669"/>
    <property type="project" value="TreeGrafter"/>
</dbReference>
<feature type="domain" description="PEP5/VPS11 N-terminal" evidence="6">
    <location>
        <begin position="7"/>
        <end position="345"/>
    </location>
</feature>
<dbReference type="Proteomes" id="UP000515160">
    <property type="component" value="Chromosome 2R"/>
</dbReference>
<evidence type="ECO:0000259" key="6">
    <source>
        <dbReference type="Pfam" id="PF23341"/>
    </source>
</evidence>
<keyword evidence="4" id="KW-0862">Zinc</keyword>
<keyword evidence="3" id="KW-0863">Zinc-finger</keyword>
<dbReference type="OrthoDB" id="26184at2759"/>
<keyword evidence="2" id="KW-0479">Metal-binding</keyword>
<dbReference type="GO" id="GO:0030674">
    <property type="term" value="F:protein-macromolecule adaptor activity"/>
    <property type="evidence" value="ECO:0007669"/>
    <property type="project" value="TreeGrafter"/>
</dbReference>
<protein>
    <submittedName>
        <fullName evidence="8">Uncharacterized protein LOC117573117</fullName>
    </submittedName>
</protein>
<name>A0A6P8XGN3_DROAB</name>
<evidence type="ECO:0000256" key="2">
    <source>
        <dbReference type="ARBA" id="ARBA00022723"/>
    </source>
</evidence>
<dbReference type="GO" id="GO:0048284">
    <property type="term" value="P:organelle fusion"/>
    <property type="evidence" value="ECO:0007669"/>
    <property type="project" value="TreeGrafter"/>
</dbReference>
<dbReference type="RefSeq" id="XP_034111934.1">
    <property type="nucleotide sequence ID" value="XM_034256043.2"/>
</dbReference>
<evidence type="ECO:0000313" key="7">
    <source>
        <dbReference type="Proteomes" id="UP000515160"/>
    </source>
</evidence>
<proteinExistence type="predicted"/>
<organism evidence="7 8">
    <name type="scientific">Drosophila albomicans</name>
    <name type="common">Fruit fly</name>
    <dbReference type="NCBI Taxonomy" id="7291"/>
    <lineage>
        <taxon>Eukaryota</taxon>
        <taxon>Metazoa</taxon>
        <taxon>Ecdysozoa</taxon>
        <taxon>Arthropoda</taxon>
        <taxon>Hexapoda</taxon>
        <taxon>Insecta</taxon>
        <taxon>Pterygota</taxon>
        <taxon>Neoptera</taxon>
        <taxon>Endopterygota</taxon>
        <taxon>Diptera</taxon>
        <taxon>Brachycera</taxon>
        <taxon>Muscomorpha</taxon>
        <taxon>Ephydroidea</taxon>
        <taxon>Drosophilidae</taxon>
        <taxon>Drosophila</taxon>
    </lineage>
</organism>
<evidence type="ECO:0000256" key="1">
    <source>
        <dbReference type="ARBA" id="ARBA00004492"/>
    </source>
</evidence>
<dbReference type="Pfam" id="PF23341">
    <property type="entry name" value="PEP5_VPS11_N"/>
    <property type="match status" value="1"/>
</dbReference>
<dbReference type="GeneID" id="117573117"/>
<sequence length="845" mass="96894">MMSVLEWKNVELFELRSINSSGLETIKADITAHCCNFTKTINNTLTSSTTVLCDLDGFVHVIFENDNLRTTSFKCPNSQKPVKLCALTTNHLLTLITQDDADIFSFRIEVYDLKNLMKKEKHACCISTELIRSTSAATFLQAEFMGDQNPNAIFAIGIGFEKGDLLLHFGKISSKVVLNFRRHIIGTGSINGIQFEGNSMVSDIKTYNMFVTCLDGIYCLALNDKGSVEFKSVLDTNKNVDNHCSTISQPIGSESFLVAGRDDAIYCFTRDGDGRGPCYAIGGMKKFISWIGHYLIVVVNTSSDSLVICVDVENKLIVFHQRIKNLICVGSGKGRNSYYIITKAEALNIFMLQEHNTATKVQRLLAKSMYDNTLRLLERSGNANSRNTSYVRLKFGNNLLMRGAVSSAVEEFERTIGLIKPYDIISKLLYSRHNNNLNRYLRNLLKTNHNRTVEQIKLHERCFHRESLSLRIQQFWSSRSHFCDFQQLLVHDNPFLSLVNAQSKSENLISIFQNTEEKEILHFFQEHGREFLAMNSSMLLETLKTLVQNCKIQNILPYLIIFSDLDEFCTNLLVDFSKEQINSDEGLHYYKLLHYLSLWRDKKLSSQTIHKYLKQTPLRLNNTLIICKAFFFKIEPNNPINDDTDQATITCLDTNLKKSKSVAPLLSFPGTKVLYLRNLMVNKFFQNREEAKTDLELIEELRETIQSTNILLSQFTSNPIEFRNSCCDQCRQSLHMPSVYFLCQHSFHMDCIRCNYDTKNCFICDKNIKCNSFINYDKIDSIIPCDIIEEVSNLFASGLVGLKNCKNVSDKVNDKIYNCDPFINNFKNNYKNPFEENYDSNFNCF</sequence>
<evidence type="ECO:0000313" key="8">
    <source>
        <dbReference type="RefSeq" id="XP_034111934.1"/>
    </source>
</evidence>
<evidence type="ECO:0000256" key="3">
    <source>
        <dbReference type="ARBA" id="ARBA00022771"/>
    </source>
</evidence>
<dbReference type="AlphaFoldDB" id="A0A6P8XGN3"/>
<keyword evidence="7" id="KW-1185">Reference proteome</keyword>
<dbReference type="PANTHER" id="PTHR23323">
    <property type="entry name" value="VACUOLAR PROTEIN SORTING-ASSOCIATED PROTEIN"/>
    <property type="match status" value="1"/>
</dbReference>
<dbReference type="CTD" id="55823"/>
<dbReference type="PANTHER" id="PTHR23323:SF24">
    <property type="entry name" value="VACUOLAR PROTEIN SORTING-ASSOCIATED PROTEIN 11 HOMOLOG"/>
    <property type="match status" value="1"/>
</dbReference>